<accession>A0A7J7MWZ1</accession>
<gene>
    <name evidence="1" type="ORF">GIB67_032061</name>
</gene>
<protein>
    <submittedName>
        <fullName evidence="1">Uncharacterized protein</fullName>
    </submittedName>
</protein>
<comment type="caution">
    <text evidence="1">The sequence shown here is derived from an EMBL/GenBank/DDBJ whole genome shotgun (WGS) entry which is preliminary data.</text>
</comment>
<dbReference type="Proteomes" id="UP000541444">
    <property type="component" value="Unassembled WGS sequence"/>
</dbReference>
<dbReference type="AlphaFoldDB" id="A0A7J7MWZ1"/>
<reference evidence="1 2" key="1">
    <citation type="journal article" date="2020" name="IScience">
        <title>Genome Sequencing of the Endangered Kingdonia uniflora (Circaeasteraceae, Ranunculales) Reveals Potential Mechanisms of Evolutionary Specialization.</title>
        <authorList>
            <person name="Sun Y."/>
            <person name="Deng T."/>
            <person name="Zhang A."/>
            <person name="Moore M.J."/>
            <person name="Landis J.B."/>
            <person name="Lin N."/>
            <person name="Zhang H."/>
            <person name="Zhang X."/>
            <person name="Huang J."/>
            <person name="Zhang X."/>
            <person name="Sun H."/>
            <person name="Wang H."/>
        </authorList>
    </citation>
    <scope>NUCLEOTIDE SEQUENCE [LARGE SCALE GENOMIC DNA]</scope>
    <source>
        <strain evidence="1">TB1705</strain>
        <tissue evidence="1">Leaf</tissue>
    </source>
</reference>
<evidence type="ECO:0000313" key="2">
    <source>
        <dbReference type="Proteomes" id="UP000541444"/>
    </source>
</evidence>
<organism evidence="1 2">
    <name type="scientific">Kingdonia uniflora</name>
    <dbReference type="NCBI Taxonomy" id="39325"/>
    <lineage>
        <taxon>Eukaryota</taxon>
        <taxon>Viridiplantae</taxon>
        <taxon>Streptophyta</taxon>
        <taxon>Embryophyta</taxon>
        <taxon>Tracheophyta</taxon>
        <taxon>Spermatophyta</taxon>
        <taxon>Magnoliopsida</taxon>
        <taxon>Ranunculales</taxon>
        <taxon>Circaeasteraceae</taxon>
        <taxon>Kingdonia</taxon>
    </lineage>
</organism>
<name>A0A7J7MWZ1_9MAGN</name>
<evidence type="ECO:0000313" key="1">
    <source>
        <dbReference type="EMBL" id="KAF6159290.1"/>
    </source>
</evidence>
<sequence>CRITRQLNNQLLKKNYNNFTTYKLNKHIPWLPFFQSSSLQSILSSLNFSLQSLIEASNLESLKFFNP</sequence>
<proteinExistence type="predicted"/>
<dbReference type="EMBL" id="JACGCM010001193">
    <property type="protein sequence ID" value="KAF6159290.1"/>
    <property type="molecule type" value="Genomic_DNA"/>
</dbReference>
<keyword evidence="2" id="KW-1185">Reference proteome</keyword>
<feature type="non-terminal residue" evidence="1">
    <location>
        <position position="1"/>
    </location>
</feature>